<dbReference type="AlphaFoldDB" id="A0A9Q0NEA0"/>
<gene>
    <name evidence="2" type="ORF">Bhyg_03525</name>
</gene>
<sequence length="96" mass="10162">EGEVDSTITEEESNDAQVANGSANGSNELHESPGQSFSIIEANSSRVFAEISSVQNTPTTTPSISKVPLRTMSQSTPKEADSTLNPGSCRSNKENF</sequence>
<feature type="compositionally biased region" description="Polar residues" evidence="1">
    <location>
        <begin position="53"/>
        <end position="64"/>
    </location>
</feature>
<accession>A0A9Q0NEA0</accession>
<evidence type="ECO:0000313" key="3">
    <source>
        <dbReference type="Proteomes" id="UP001151699"/>
    </source>
</evidence>
<dbReference type="EMBL" id="WJQU01000001">
    <property type="protein sequence ID" value="KAJ6648297.1"/>
    <property type="molecule type" value="Genomic_DNA"/>
</dbReference>
<proteinExistence type="predicted"/>
<feature type="compositionally biased region" description="Acidic residues" evidence="1">
    <location>
        <begin position="1"/>
        <end position="14"/>
    </location>
</feature>
<feature type="non-terminal residue" evidence="2">
    <location>
        <position position="1"/>
    </location>
</feature>
<dbReference type="Proteomes" id="UP001151699">
    <property type="component" value="Chromosome A"/>
</dbReference>
<feature type="compositionally biased region" description="Polar residues" evidence="1">
    <location>
        <begin position="15"/>
        <end position="38"/>
    </location>
</feature>
<protein>
    <submittedName>
        <fullName evidence="2">Uncharacterized protein</fullName>
    </submittedName>
</protein>
<comment type="caution">
    <text evidence="2">The sequence shown here is derived from an EMBL/GenBank/DDBJ whole genome shotgun (WGS) entry which is preliminary data.</text>
</comment>
<keyword evidence="3" id="KW-1185">Reference proteome</keyword>
<name>A0A9Q0NEA0_9DIPT</name>
<feature type="compositionally biased region" description="Polar residues" evidence="1">
    <location>
        <begin position="71"/>
        <end position="90"/>
    </location>
</feature>
<feature type="region of interest" description="Disordered" evidence="1">
    <location>
        <begin position="1"/>
        <end position="38"/>
    </location>
</feature>
<evidence type="ECO:0000313" key="2">
    <source>
        <dbReference type="EMBL" id="KAJ6648297.1"/>
    </source>
</evidence>
<reference evidence="2" key="1">
    <citation type="submission" date="2022-07" db="EMBL/GenBank/DDBJ databases">
        <authorList>
            <person name="Trinca V."/>
            <person name="Uliana J.V.C."/>
            <person name="Torres T.T."/>
            <person name="Ward R.J."/>
            <person name="Monesi N."/>
        </authorList>
    </citation>
    <scope>NUCLEOTIDE SEQUENCE</scope>
    <source>
        <strain evidence="2">HSMRA1968</strain>
        <tissue evidence="2">Whole embryos</tissue>
    </source>
</reference>
<evidence type="ECO:0000256" key="1">
    <source>
        <dbReference type="SAM" id="MobiDB-lite"/>
    </source>
</evidence>
<organism evidence="2 3">
    <name type="scientific">Pseudolycoriella hygida</name>
    <dbReference type="NCBI Taxonomy" id="35572"/>
    <lineage>
        <taxon>Eukaryota</taxon>
        <taxon>Metazoa</taxon>
        <taxon>Ecdysozoa</taxon>
        <taxon>Arthropoda</taxon>
        <taxon>Hexapoda</taxon>
        <taxon>Insecta</taxon>
        <taxon>Pterygota</taxon>
        <taxon>Neoptera</taxon>
        <taxon>Endopterygota</taxon>
        <taxon>Diptera</taxon>
        <taxon>Nematocera</taxon>
        <taxon>Sciaroidea</taxon>
        <taxon>Sciaridae</taxon>
        <taxon>Pseudolycoriella</taxon>
    </lineage>
</organism>
<feature type="region of interest" description="Disordered" evidence="1">
    <location>
        <begin position="53"/>
        <end position="96"/>
    </location>
</feature>